<feature type="transmembrane region" description="Helical" evidence="2">
    <location>
        <begin position="81"/>
        <end position="106"/>
    </location>
</feature>
<keyword evidence="5" id="KW-1185">Reference proteome</keyword>
<evidence type="ECO:0000313" key="4">
    <source>
        <dbReference type="EMBL" id="WOO83732.1"/>
    </source>
</evidence>
<keyword evidence="3" id="KW-0732">Signal</keyword>
<gene>
    <name evidence="4" type="ORF">LOC62_05G007253</name>
</gene>
<feature type="transmembrane region" description="Helical" evidence="2">
    <location>
        <begin position="219"/>
        <end position="240"/>
    </location>
</feature>
<dbReference type="AlphaFoldDB" id="A0AAF0YD32"/>
<evidence type="ECO:0000256" key="3">
    <source>
        <dbReference type="SAM" id="SignalP"/>
    </source>
</evidence>
<evidence type="ECO:0000256" key="1">
    <source>
        <dbReference type="SAM" id="MobiDB-lite"/>
    </source>
</evidence>
<keyword evidence="2" id="KW-0472">Membrane</keyword>
<evidence type="ECO:0000313" key="5">
    <source>
        <dbReference type="Proteomes" id="UP000827549"/>
    </source>
</evidence>
<feature type="region of interest" description="Disordered" evidence="1">
    <location>
        <begin position="111"/>
        <end position="144"/>
    </location>
</feature>
<organism evidence="4 5">
    <name type="scientific">Vanrija pseudolonga</name>
    <dbReference type="NCBI Taxonomy" id="143232"/>
    <lineage>
        <taxon>Eukaryota</taxon>
        <taxon>Fungi</taxon>
        <taxon>Dikarya</taxon>
        <taxon>Basidiomycota</taxon>
        <taxon>Agaricomycotina</taxon>
        <taxon>Tremellomycetes</taxon>
        <taxon>Trichosporonales</taxon>
        <taxon>Trichosporonaceae</taxon>
        <taxon>Vanrija</taxon>
    </lineage>
</organism>
<keyword evidence="2" id="KW-1133">Transmembrane helix</keyword>
<dbReference type="Proteomes" id="UP000827549">
    <property type="component" value="Chromosome 5"/>
</dbReference>
<protein>
    <submittedName>
        <fullName evidence="4">Uncharacterized protein</fullName>
    </submittedName>
</protein>
<proteinExistence type="predicted"/>
<dbReference type="RefSeq" id="XP_062629758.1">
    <property type="nucleotide sequence ID" value="XM_062773774.1"/>
</dbReference>
<feature type="signal peptide" evidence="3">
    <location>
        <begin position="1"/>
        <end position="21"/>
    </location>
</feature>
<evidence type="ECO:0000256" key="2">
    <source>
        <dbReference type="SAM" id="Phobius"/>
    </source>
</evidence>
<dbReference type="GeneID" id="87810426"/>
<keyword evidence="2" id="KW-0812">Transmembrane</keyword>
<reference evidence="4" key="1">
    <citation type="submission" date="2023-10" db="EMBL/GenBank/DDBJ databases">
        <authorList>
            <person name="Noh H."/>
        </authorList>
    </citation>
    <scope>NUCLEOTIDE SEQUENCE</scope>
    <source>
        <strain evidence="4">DUCC4014</strain>
    </source>
</reference>
<sequence length="249" mass="26517">MRRHTMLAALLLVVAVSLADAQLSPTTTTATSATATSIPTGQVLTVTRGYEHSFNPGWQELERRELARVKALQKRVGAMRAATLVVGPAMLILVVPVCCVTLWVFIKPQARRPTPHKPKPKPKPEAVEMAPRSPSPAKAQPVIGPTATEPYAYPTGTGTGSKASAATLAAAAIPLLAKSAAASTYVSTTTVALWLDDAAYYDNKYKYDRLIAEEDFRPWMIALVAIMGVSVLIVAGFALVRVPRLAVGS</sequence>
<name>A0AAF0YD32_9TREE</name>
<dbReference type="EMBL" id="CP086718">
    <property type="protein sequence ID" value="WOO83732.1"/>
    <property type="molecule type" value="Genomic_DNA"/>
</dbReference>
<feature type="chain" id="PRO_5042118533" evidence="3">
    <location>
        <begin position="22"/>
        <end position="249"/>
    </location>
</feature>
<accession>A0AAF0YD32</accession>
<feature type="compositionally biased region" description="Basic residues" evidence="1">
    <location>
        <begin position="111"/>
        <end position="121"/>
    </location>
</feature>